<protein>
    <recommendedName>
        <fullName evidence="3">Type II secretion system protein GspF domain-containing protein</fullName>
    </recommendedName>
</protein>
<keyword evidence="1" id="KW-0472">Membrane</keyword>
<accession>X0Z4K4</accession>
<dbReference type="PANTHER" id="PTHR35007:SF2">
    <property type="entry name" value="PILUS ASSEMBLE PROTEIN"/>
    <property type="match status" value="1"/>
</dbReference>
<keyword evidence="1" id="KW-1133">Transmembrane helix</keyword>
<feature type="transmembrane region" description="Helical" evidence="1">
    <location>
        <begin position="84"/>
        <end position="103"/>
    </location>
</feature>
<reference evidence="2" key="1">
    <citation type="journal article" date="2014" name="Front. Microbiol.">
        <title>High frequency of phylogenetically diverse reductive dehalogenase-homologous genes in deep subseafloor sedimentary metagenomes.</title>
        <authorList>
            <person name="Kawai M."/>
            <person name="Futagami T."/>
            <person name="Toyoda A."/>
            <person name="Takaki Y."/>
            <person name="Nishi S."/>
            <person name="Hori S."/>
            <person name="Arai W."/>
            <person name="Tsubouchi T."/>
            <person name="Morono Y."/>
            <person name="Uchiyama I."/>
            <person name="Ito T."/>
            <person name="Fujiyama A."/>
            <person name="Inagaki F."/>
            <person name="Takami H."/>
        </authorList>
    </citation>
    <scope>NUCLEOTIDE SEQUENCE</scope>
    <source>
        <strain evidence="2">Expedition CK06-06</strain>
    </source>
</reference>
<proteinExistence type="predicted"/>
<evidence type="ECO:0000313" key="2">
    <source>
        <dbReference type="EMBL" id="GAG53352.1"/>
    </source>
</evidence>
<sequence length="134" mass="14430">MISPLLVLICFTAFAAVLLIVIAVPGMVRARSSHVIRQREERDKKAMEELFIQGLTPRQVTLMSLGGAVVAAVVLLLLTKNAVLALGAGVGAWFLPKVIFGYLRRARITKIEEQLPDALTILANSAKAGLSLPQ</sequence>
<evidence type="ECO:0008006" key="3">
    <source>
        <dbReference type="Google" id="ProtNLM"/>
    </source>
</evidence>
<feature type="transmembrane region" description="Helical" evidence="1">
    <location>
        <begin position="6"/>
        <end position="28"/>
    </location>
</feature>
<evidence type="ECO:0000256" key="1">
    <source>
        <dbReference type="SAM" id="Phobius"/>
    </source>
</evidence>
<organism evidence="2">
    <name type="scientific">marine sediment metagenome</name>
    <dbReference type="NCBI Taxonomy" id="412755"/>
    <lineage>
        <taxon>unclassified sequences</taxon>
        <taxon>metagenomes</taxon>
        <taxon>ecological metagenomes</taxon>
    </lineage>
</organism>
<dbReference type="AlphaFoldDB" id="X0Z4K4"/>
<name>X0Z4K4_9ZZZZ</name>
<comment type="caution">
    <text evidence="2">The sequence shown here is derived from an EMBL/GenBank/DDBJ whole genome shotgun (WGS) entry which is preliminary data.</text>
</comment>
<dbReference type="EMBL" id="BARS01051140">
    <property type="protein sequence ID" value="GAG53352.1"/>
    <property type="molecule type" value="Genomic_DNA"/>
</dbReference>
<feature type="transmembrane region" description="Helical" evidence="1">
    <location>
        <begin position="60"/>
        <end position="78"/>
    </location>
</feature>
<dbReference type="PANTHER" id="PTHR35007">
    <property type="entry name" value="INTEGRAL MEMBRANE PROTEIN-RELATED"/>
    <property type="match status" value="1"/>
</dbReference>
<gene>
    <name evidence="2" type="ORF">S01H1_76226</name>
</gene>
<feature type="non-terminal residue" evidence="2">
    <location>
        <position position="134"/>
    </location>
</feature>
<keyword evidence="1" id="KW-0812">Transmembrane</keyword>